<evidence type="ECO:0000313" key="2">
    <source>
        <dbReference type="EMBL" id="QFV59560.1"/>
    </source>
</evidence>
<protein>
    <submittedName>
        <fullName evidence="2">Uncharacterized protein</fullName>
    </submittedName>
</protein>
<dbReference type="EMBL" id="KY290193">
    <property type="protein sequence ID" value="QFV59569.1"/>
    <property type="molecule type" value="Genomic_DNA"/>
</dbReference>
<reference evidence="2" key="1">
    <citation type="journal article" date="2018" name="BMC Genomics">
        <title>Comparative genomic, transcriptomic, and proteomic reannotation of human herpesvirus 6.</title>
        <authorList>
            <person name="Greninger A.L."/>
            <person name="Knudsen G.M."/>
            <person name="Roychoudhury P."/>
            <person name="Hanson D.J."/>
            <person name="Sedlak R.H."/>
            <person name="Xie H."/>
            <person name="Guan J."/>
            <person name="Nguyen T."/>
            <person name="Peddu V."/>
            <person name="Boeckh M."/>
            <person name="Huang M.L."/>
            <person name="Cook L."/>
            <person name="Depledge D.P."/>
            <person name="Zerr D.M."/>
            <person name="Koelle D.M."/>
            <person name="Gantt S."/>
            <person name="Yoshikawa T."/>
            <person name="Caserta M."/>
            <person name="Hill J.A."/>
            <person name="Jerome K.R."/>
        </authorList>
    </citation>
    <scope>NUCLEOTIDE SEQUENCE</scope>
    <source>
        <strain evidence="2">NY-200</strain>
    </source>
</reference>
<proteinExistence type="predicted"/>
<sequence>MAAPGSRQAVQTVRLYESAPGRTDPPTVAAVLVPRTPSGSVQGRQERHRVGSPLGLAANARETQIRSRLR</sequence>
<dbReference type="EMBL" id="KY290193">
    <property type="protein sequence ID" value="QFV59560.1"/>
    <property type="molecule type" value="Genomic_DNA"/>
</dbReference>
<accession>A0A5P9S968</accession>
<organism evidence="2">
    <name type="scientific">Human betaherpesvirus 6</name>
    <dbReference type="NCBI Taxonomy" id="10368"/>
    <lineage>
        <taxon>Viruses</taxon>
        <taxon>Duplodnaviria</taxon>
        <taxon>Heunggongvirae</taxon>
        <taxon>Peploviricota</taxon>
        <taxon>Herviviricetes</taxon>
        <taxon>Herpesvirales</taxon>
        <taxon>Orthoherpesviridae</taxon>
        <taxon>Betaherpesvirinae</taxon>
        <taxon>Roseolovirus</taxon>
    </lineage>
</organism>
<feature type="region of interest" description="Disordered" evidence="1">
    <location>
        <begin position="37"/>
        <end position="70"/>
    </location>
</feature>
<name>A0A5P9S968_9BETA</name>
<evidence type="ECO:0000256" key="1">
    <source>
        <dbReference type="SAM" id="MobiDB-lite"/>
    </source>
</evidence>